<dbReference type="Pfam" id="PF23021">
    <property type="entry name" value="6TM_2nd_PGAP2IP"/>
    <property type="match status" value="1"/>
</dbReference>
<feature type="domain" description="PGAP2IP second transmembrane" evidence="2">
    <location>
        <begin position="302"/>
        <end position="464"/>
    </location>
</feature>
<feature type="transmembrane region" description="Helical" evidence="1">
    <location>
        <begin position="67"/>
        <end position="86"/>
    </location>
</feature>
<feature type="transmembrane region" description="Helical" evidence="1">
    <location>
        <begin position="346"/>
        <end position="367"/>
    </location>
</feature>
<name>A0AAV5A1P4_9AGAM</name>
<keyword evidence="5" id="KW-1185">Reference proteome</keyword>
<keyword evidence="1" id="KW-0812">Transmembrane</keyword>
<dbReference type="Proteomes" id="UP001050691">
    <property type="component" value="Unassembled WGS sequence"/>
</dbReference>
<evidence type="ECO:0000259" key="3">
    <source>
        <dbReference type="Pfam" id="PF23022"/>
    </source>
</evidence>
<evidence type="ECO:0000313" key="4">
    <source>
        <dbReference type="EMBL" id="GJJ08552.1"/>
    </source>
</evidence>
<keyword evidence="1" id="KW-0472">Membrane</keyword>
<dbReference type="EMBL" id="BPWL01000003">
    <property type="protein sequence ID" value="GJJ08552.1"/>
    <property type="molecule type" value="Genomic_DNA"/>
</dbReference>
<evidence type="ECO:0000259" key="2">
    <source>
        <dbReference type="Pfam" id="PF23021"/>
    </source>
</evidence>
<sequence>MPSLTLSASYISKAHTICASSAFLIALLIGSKLHYRKIVKNDVAGYPDEWWPSVSATSSDDHETHDILMISYIVLNLPWMVGSIIYTPKPNTTAFRKRILAASTPSSPYLDSTVEQKNSASPKITAETTQKDNIYLNINIWELSFSGQEMSLASVLFPFSLRFYTVSSYFDNHRGQTILQFVSVMGLIAYAHPNPLIRLFIVSLANMAGSLLKTLEWRNPASSNRQGIMLILGLALSSLSKLVNHTVNPVWSIADSSSGGWNKTGIFLGLLAAWNYATREGRKNHLQNSSEKSVQTHGQRLRGSWILASVGLGGLLFSLQCFLSDADTMVVYSWTGYPVKGPVPGGVHAYLTLIAMSLGVFISLSSYESIVKNPLWIIVGPVSAFFMYRERDWKSYYGGLSMAVFLCSLSPIIIQNASIYGKSAPSKVYGTAWLTYCVLILANVWTVAYAFVPAGWILRERTDM</sequence>
<feature type="transmembrane region" description="Helical" evidence="1">
    <location>
        <begin position="433"/>
        <end position="458"/>
    </location>
</feature>
<evidence type="ECO:0000256" key="1">
    <source>
        <dbReference type="SAM" id="Phobius"/>
    </source>
</evidence>
<dbReference type="AlphaFoldDB" id="A0AAV5A1P4"/>
<feature type="domain" description="PGAP2IP first transmembrane" evidence="3">
    <location>
        <begin position="140"/>
        <end position="274"/>
    </location>
</feature>
<accession>A0AAV5A1P4</accession>
<dbReference type="InterPro" id="IPR053912">
    <property type="entry name" value="PGAP2IP_TM_1nd"/>
</dbReference>
<keyword evidence="1" id="KW-1133">Transmembrane helix</keyword>
<feature type="transmembrane region" description="Helical" evidence="1">
    <location>
        <begin position="305"/>
        <end position="326"/>
    </location>
</feature>
<reference evidence="4" key="1">
    <citation type="submission" date="2021-10" db="EMBL/GenBank/DDBJ databases">
        <title>De novo Genome Assembly of Clathrus columnatus (Basidiomycota, Fungi) Using Illumina and Nanopore Sequence Data.</title>
        <authorList>
            <person name="Ogiso-Tanaka E."/>
            <person name="Itagaki H."/>
            <person name="Hosoya T."/>
            <person name="Hosaka K."/>
        </authorList>
    </citation>
    <scope>NUCLEOTIDE SEQUENCE</scope>
    <source>
        <strain evidence="4">MO-923</strain>
    </source>
</reference>
<organism evidence="4 5">
    <name type="scientific">Clathrus columnatus</name>
    <dbReference type="NCBI Taxonomy" id="1419009"/>
    <lineage>
        <taxon>Eukaryota</taxon>
        <taxon>Fungi</taxon>
        <taxon>Dikarya</taxon>
        <taxon>Basidiomycota</taxon>
        <taxon>Agaricomycotina</taxon>
        <taxon>Agaricomycetes</taxon>
        <taxon>Phallomycetidae</taxon>
        <taxon>Phallales</taxon>
        <taxon>Clathraceae</taxon>
        <taxon>Clathrus</taxon>
    </lineage>
</organism>
<comment type="caution">
    <text evidence="4">The sequence shown here is derived from an EMBL/GenBank/DDBJ whole genome shotgun (WGS) entry which is preliminary data.</text>
</comment>
<gene>
    <name evidence="4" type="ORF">Clacol_002770</name>
</gene>
<feature type="transmembrane region" description="Helical" evidence="1">
    <location>
        <begin position="12"/>
        <end position="30"/>
    </location>
</feature>
<dbReference type="Pfam" id="PF23022">
    <property type="entry name" value="6TM_1st_PGAP2IP"/>
    <property type="match status" value="1"/>
</dbReference>
<dbReference type="InterPro" id="IPR053911">
    <property type="entry name" value="PGAP2IP_TM_2nd"/>
</dbReference>
<feature type="transmembrane region" description="Helical" evidence="1">
    <location>
        <begin position="395"/>
        <end position="413"/>
    </location>
</feature>
<protein>
    <submittedName>
        <fullName evidence="4">Uncharacterized protein</fullName>
    </submittedName>
</protein>
<proteinExistence type="predicted"/>
<evidence type="ECO:0000313" key="5">
    <source>
        <dbReference type="Proteomes" id="UP001050691"/>
    </source>
</evidence>